<proteinExistence type="predicted"/>
<dbReference type="EMBL" id="JACJII010000001">
    <property type="protein sequence ID" value="MBA9002453.1"/>
    <property type="molecule type" value="Genomic_DNA"/>
</dbReference>
<dbReference type="RefSeq" id="WP_182704474.1">
    <property type="nucleotide sequence ID" value="NZ_JACJII010000001.1"/>
</dbReference>
<gene>
    <name evidence="2" type="ORF">HNR21_001335</name>
</gene>
<evidence type="ECO:0000313" key="2">
    <source>
        <dbReference type="EMBL" id="MBA9002453.1"/>
    </source>
</evidence>
<feature type="region of interest" description="Disordered" evidence="1">
    <location>
        <begin position="74"/>
        <end position="96"/>
    </location>
</feature>
<sequence>MADGPSMEDVLNGGGHKDATFHLAGTKVIVLTDDSGQTWLCRRDDGVRESATPMGRVEALQVFAAALAEVLDSGDVTPRHHRRDRCGRHVDGEARS</sequence>
<reference evidence="2 3" key="1">
    <citation type="submission" date="2020-08" db="EMBL/GenBank/DDBJ databases">
        <title>Sequencing the genomes of 1000 actinobacteria strains.</title>
        <authorList>
            <person name="Klenk H.-P."/>
        </authorList>
    </citation>
    <scope>NUCLEOTIDE SEQUENCE [LARGE SCALE GENOMIC DNA]</scope>
    <source>
        <strain evidence="2 3">DSM 45823</strain>
    </source>
</reference>
<comment type="caution">
    <text evidence="2">The sequence shown here is derived from an EMBL/GenBank/DDBJ whole genome shotgun (WGS) entry which is preliminary data.</text>
</comment>
<protein>
    <submittedName>
        <fullName evidence="2">Uncharacterized protein</fullName>
    </submittedName>
</protein>
<organism evidence="2 3">
    <name type="scientific">Thermomonospora cellulosilytica</name>
    <dbReference type="NCBI Taxonomy" id="1411118"/>
    <lineage>
        <taxon>Bacteria</taxon>
        <taxon>Bacillati</taxon>
        <taxon>Actinomycetota</taxon>
        <taxon>Actinomycetes</taxon>
        <taxon>Streptosporangiales</taxon>
        <taxon>Thermomonosporaceae</taxon>
        <taxon>Thermomonospora</taxon>
    </lineage>
</organism>
<dbReference type="Proteomes" id="UP000539313">
    <property type="component" value="Unassembled WGS sequence"/>
</dbReference>
<feature type="compositionally biased region" description="Basic and acidic residues" evidence="1">
    <location>
        <begin position="87"/>
        <end position="96"/>
    </location>
</feature>
<dbReference type="AlphaFoldDB" id="A0A7W3MV34"/>
<keyword evidence="3" id="KW-1185">Reference proteome</keyword>
<evidence type="ECO:0000256" key="1">
    <source>
        <dbReference type="SAM" id="MobiDB-lite"/>
    </source>
</evidence>
<accession>A0A7W3MV34</accession>
<evidence type="ECO:0000313" key="3">
    <source>
        <dbReference type="Proteomes" id="UP000539313"/>
    </source>
</evidence>
<name>A0A7W3MV34_9ACTN</name>